<feature type="chain" id="PRO_5009099196" evidence="2">
    <location>
        <begin position="25"/>
        <end position="266"/>
    </location>
</feature>
<dbReference type="AlphaFoldDB" id="A0A1D7QXA0"/>
<organism evidence="3 4">
    <name type="scientific">Salisediminibacterium beveridgei</name>
    <dbReference type="NCBI Taxonomy" id="632773"/>
    <lineage>
        <taxon>Bacteria</taxon>
        <taxon>Bacillati</taxon>
        <taxon>Bacillota</taxon>
        <taxon>Bacilli</taxon>
        <taxon>Bacillales</taxon>
        <taxon>Bacillaceae</taxon>
        <taxon>Salisediminibacterium</taxon>
    </lineage>
</organism>
<evidence type="ECO:0000256" key="1">
    <source>
        <dbReference type="SAM" id="MobiDB-lite"/>
    </source>
</evidence>
<dbReference type="EMBL" id="CP012502">
    <property type="protein sequence ID" value="AOM83630.1"/>
    <property type="molecule type" value="Genomic_DNA"/>
</dbReference>
<feature type="region of interest" description="Disordered" evidence="1">
    <location>
        <begin position="96"/>
        <end position="115"/>
    </location>
</feature>
<dbReference type="OrthoDB" id="2966544at2"/>
<evidence type="ECO:0000256" key="2">
    <source>
        <dbReference type="SAM" id="SignalP"/>
    </source>
</evidence>
<protein>
    <submittedName>
        <fullName evidence="3">Uncharacterized protein</fullName>
    </submittedName>
</protein>
<feature type="signal peptide" evidence="2">
    <location>
        <begin position="1"/>
        <end position="24"/>
    </location>
</feature>
<dbReference type="STRING" id="632773.BBEV_2289"/>
<reference evidence="3 4" key="1">
    <citation type="submission" date="2015-08" db="EMBL/GenBank/DDBJ databases">
        <title>The complete genome sequence of Bacillus beveridgei MLTeJB.</title>
        <authorList>
            <person name="Hanson T.E."/>
            <person name="Mesa C."/>
            <person name="Basesman S.M."/>
            <person name="Oremland R.S."/>
        </authorList>
    </citation>
    <scope>NUCLEOTIDE SEQUENCE [LARGE SCALE GENOMIC DNA]</scope>
    <source>
        <strain evidence="3 4">MLTeJB</strain>
    </source>
</reference>
<evidence type="ECO:0000313" key="3">
    <source>
        <dbReference type="EMBL" id="AOM83630.1"/>
    </source>
</evidence>
<dbReference type="Gene3D" id="3.40.30.10">
    <property type="entry name" value="Glutaredoxin"/>
    <property type="match status" value="1"/>
</dbReference>
<evidence type="ECO:0000313" key="4">
    <source>
        <dbReference type="Proteomes" id="UP000094463"/>
    </source>
</evidence>
<dbReference type="RefSeq" id="WP_069365592.1">
    <property type="nucleotide sequence ID" value="NZ_CP012502.1"/>
</dbReference>
<dbReference type="Proteomes" id="UP000094463">
    <property type="component" value="Chromosome"/>
</dbReference>
<dbReference type="PROSITE" id="PS51257">
    <property type="entry name" value="PROKAR_LIPOPROTEIN"/>
    <property type="match status" value="1"/>
</dbReference>
<keyword evidence="2" id="KW-0732">Signal</keyword>
<dbReference type="KEGG" id="bbev:BBEV_2289"/>
<keyword evidence="4" id="KW-1185">Reference proteome</keyword>
<sequence length="266" mass="30379">MGTRNPLFVAIAMSLAALAFTACANQNDESEDTVSIEGKYAGNFSGVEMEGLIPFFVEDTLSGKHAQYDHQHGTEREAYEAEAYWLRTTDETSWYDGESGEPLSEASRGQTFDYPNHPVTVTVEDTFEPEMQQLPKHVSWAPLFLPIIDAVSITVHPYRPEDYIHYQAPQSEDKYIYWLFGDTSSYDQEFMRQYAYSLYHEEQIELNLRFISDPDNQSAKLLGVDEYPAFIIIDHNGLVASSEDQTEVEAILMERMDIELFNGINH</sequence>
<name>A0A1D7QXA0_9BACI</name>
<accession>A0A1D7QXA0</accession>
<proteinExistence type="predicted"/>
<gene>
    <name evidence="3" type="ORF">BBEV_2289</name>
</gene>